<evidence type="ECO:0000256" key="1">
    <source>
        <dbReference type="SAM" id="MobiDB-lite"/>
    </source>
</evidence>
<gene>
    <name evidence="2" type="ORF">Tel_15430</name>
</gene>
<dbReference type="KEGG" id="tee:Tel_15430"/>
<name>A0A0S2TH11_9GAMM</name>
<organism evidence="2 3">
    <name type="scientific">Candidatus Tenderia electrophaga</name>
    <dbReference type="NCBI Taxonomy" id="1748243"/>
    <lineage>
        <taxon>Bacteria</taxon>
        <taxon>Pseudomonadati</taxon>
        <taxon>Pseudomonadota</taxon>
        <taxon>Gammaproteobacteria</taxon>
        <taxon>Candidatus Tenderiales</taxon>
        <taxon>Candidatus Tenderiaceae</taxon>
        <taxon>Candidatus Tenderia</taxon>
    </lineage>
</organism>
<evidence type="ECO:0000313" key="3">
    <source>
        <dbReference type="Proteomes" id="UP000055136"/>
    </source>
</evidence>
<accession>A0A0S2TH11</accession>
<feature type="region of interest" description="Disordered" evidence="1">
    <location>
        <begin position="281"/>
        <end position="301"/>
    </location>
</feature>
<feature type="region of interest" description="Disordered" evidence="1">
    <location>
        <begin position="89"/>
        <end position="140"/>
    </location>
</feature>
<feature type="compositionally biased region" description="Gly residues" evidence="1">
    <location>
        <begin position="25"/>
        <end position="40"/>
    </location>
</feature>
<dbReference type="Proteomes" id="UP000055136">
    <property type="component" value="Chromosome"/>
</dbReference>
<evidence type="ECO:0000313" key="2">
    <source>
        <dbReference type="EMBL" id="ALP54424.1"/>
    </source>
</evidence>
<feature type="region of interest" description="Disordered" evidence="1">
    <location>
        <begin position="15"/>
        <end position="44"/>
    </location>
</feature>
<proteinExistence type="predicted"/>
<sequence length="301" mass="32874">MLDVPLTQAEFELNFQPRSGDGDLGDGGRGGWGGGGSRGGRGQDWEFRDEDMIQEMVFEDGQEYYHVIIKDDHQDFALDFYIKTASPDGFYESDGGRGGRGGGDDTGPASSSAGDGGPDLEDFEDPFQREAGNGSANPSRVYMRMRVRDHDMEQEFLKATLSQKPIITQVIDDKRGFRDETTIDMTNSDYSQMNVPGIVEIETRITDPQFQSGVSEFLLSRDGDDVNVTAGQFTYSPGDKDPGASSTTPGGSGGTYTYVEGGFDVYAVDWLEFCDPDQNSRHDCRFDGSNRGSRGGRGGGW</sequence>
<feature type="region of interest" description="Disordered" evidence="1">
    <location>
        <begin position="232"/>
        <end position="252"/>
    </location>
</feature>
<protein>
    <submittedName>
        <fullName evidence="2">Uncharacterized protein</fullName>
    </submittedName>
</protein>
<reference evidence="2" key="1">
    <citation type="submission" date="2015-10" db="EMBL/GenBank/DDBJ databases">
        <title>Description of Candidatus Tenderia electrophaga gen. nov, sp. nov., an Uncultivated Electroautotroph from a Biocathode Enrichment.</title>
        <authorList>
            <person name="Eddie B.J."/>
            <person name="Malanoski A.P."/>
            <person name="Wang Z."/>
            <person name="Hall R.J."/>
            <person name="Oh S.D."/>
            <person name="Heiner C."/>
            <person name="Lin B."/>
            <person name="Strycharz-Glaven S.M."/>
        </authorList>
    </citation>
    <scope>NUCLEOTIDE SEQUENCE [LARGE SCALE GENOMIC DNA]</scope>
    <source>
        <strain evidence="2">NRL1</strain>
    </source>
</reference>
<dbReference type="EMBL" id="CP013099">
    <property type="protein sequence ID" value="ALP54424.1"/>
    <property type="molecule type" value="Genomic_DNA"/>
</dbReference>
<feature type="compositionally biased region" description="Gly residues" evidence="1">
    <location>
        <begin position="96"/>
        <end position="105"/>
    </location>
</feature>
<keyword evidence="3" id="KW-1185">Reference proteome</keyword>
<dbReference type="AlphaFoldDB" id="A0A0S2TH11"/>